<protein>
    <submittedName>
        <fullName evidence="13">Type II secretory pathway, component PulK</fullName>
    </submittedName>
</protein>
<feature type="region of interest" description="Disordered" evidence="10">
    <location>
        <begin position="1"/>
        <end position="39"/>
    </location>
</feature>
<organism evidence="13 14">
    <name type="scientific">Fuerstiella marisgermanici</name>
    <dbReference type="NCBI Taxonomy" id="1891926"/>
    <lineage>
        <taxon>Bacteria</taxon>
        <taxon>Pseudomonadati</taxon>
        <taxon>Planctomycetota</taxon>
        <taxon>Planctomycetia</taxon>
        <taxon>Planctomycetales</taxon>
        <taxon>Planctomycetaceae</taxon>
        <taxon>Fuerstiella</taxon>
    </lineage>
</organism>
<evidence type="ECO:0000256" key="8">
    <source>
        <dbReference type="ARBA" id="ARBA00022989"/>
    </source>
</evidence>
<evidence type="ECO:0000256" key="4">
    <source>
        <dbReference type="ARBA" id="ARBA00022475"/>
    </source>
</evidence>
<evidence type="ECO:0000256" key="9">
    <source>
        <dbReference type="ARBA" id="ARBA00023136"/>
    </source>
</evidence>
<evidence type="ECO:0000313" key="14">
    <source>
        <dbReference type="Proteomes" id="UP000187735"/>
    </source>
</evidence>
<dbReference type="GO" id="GO:0009306">
    <property type="term" value="P:protein secretion"/>
    <property type="evidence" value="ECO:0007669"/>
    <property type="project" value="InterPro"/>
</dbReference>
<keyword evidence="14" id="KW-1185">Reference proteome</keyword>
<evidence type="ECO:0000256" key="6">
    <source>
        <dbReference type="ARBA" id="ARBA00022692"/>
    </source>
</evidence>
<accession>A0A1P8WCC6</accession>
<keyword evidence="8 11" id="KW-1133">Transmembrane helix</keyword>
<dbReference type="PANTHER" id="PTHR38831">
    <property type="entry name" value="TYPE II SECRETION SYSTEM PROTEIN K"/>
    <property type="match status" value="1"/>
</dbReference>
<dbReference type="EMBL" id="CP017641">
    <property type="protein sequence ID" value="APZ91696.1"/>
    <property type="molecule type" value="Genomic_DNA"/>
</dbReference>
<gene>
    <name evidence="13" type="ORF">Fuma_01287</name>
</gene>
<name>A0A1P8WCC6_9PLAN</name>
<dbReference type="SUPFAM" id="SSF158544">
    <property type="entry name" value="GspK insert domain-like"/>
    <property type="match status" value="1"/>
</dbReference>
<evidence type="ECO:0000256" key="11">
    <source>
        <dbReference type="SAM" id="Phobius"/>
    </source>
</evidence>
<evidence type="ECO:0000256" key="1">
    <source>
        <dbReference type="ARBA" id="ARBA00004533"/>
    </source>
</evidence>
<evidence type="ECO:0000256" key="5">
    <source>
        <dbReference type="ARBA" id="ARBA00022519"/>
    </source>
</evidence>
<proteinExistence type="inferred from homology"/>
<dbReference type="InterPro" id="IPR005628">
    <property type="entry name" value="GspK"/>
</dbReference>
<evidence type="ECO:0000256" key="10">
    <source>
        <dbReference type="SAM" id="MobiDB-lite"/>
    </source>
</evidence>
<feature type="domain" description="T2SS protein K first SAM-like" evidence="12">
    <location>
        <begin position="181"/>
        <end position="276"/>
    </location>
</feature>
<feature type="transmembrane region" description="Helical" evidence="11">
    <location>
        <begin position="68"/>
        <end position="87"/>
    </location>
</feature>
<evidence type="ECO:0000256" key="2">
    <source>
        <dbReference type="ARBA" id="ARBA00007246"/>
    </source>
</evidence>
<dbReference type="InterPro" id="IPR038072">
    <property type="entry name" value="GspK_central_sf"/>
</dbReference>
<keyword evidence="7" id="KW-0653">Protein transport</keyword>
<reference evidence="13 14" key="1">
    <citation type="journal article" date="2016" name="Front. Microbiol.">
        <title>Fuerstia marisgermanicae gen. nov., sp. nov., an Unusual Member of the Phylum Planctomycetes from the German Wadden Sea.</title>
        <authorList>
            <person name="Kohn T."/>
            <person name="Heuer A."/>
            <person name="Jogler M."/>
            <person name="Vollmers J."/>
            <person name="Boedeker C."/>
            <person name="Bunk B."/>
            <person name="Rast P."/>
            <person name="Borchert D."/>
            <person name="Glockner I."/>
            <person name="Freese H.M."/>
            <person name="Klenk H.P."/>
            <person name="Overmann J."/>
            <person name="Kaster A.K."/>
            <person name="Rohde M."/>
            <person name="Wiegand S."/>
            <person name="Jogler C."/>
        </authorList>
    </citation>
    <scope>NUCLEOTIDE SEQUENCE [LARGE SCALE GENOMIC DNA]</scope>
    <source>
        <strain evidence="13 14">NH11</strain>
    </source>
</reference>
<dbReference type="GO" id="GO:0005886">
    <property type="term" value="C:plasma membrane"/>
    <property type="evidence" value="ECO:0007669"/>
    <property type="project" value="UniProtKB-SubCell"/>
</dbReference>
<keyword evidence="9 11" id="KW-0472">Membrane</keyword>
<sequence>MKNHSHQSNHSTSPQRSGGGGRPSEATAGRGPAHSTAPCLRREGLPKCVRSVGSLGDIHHENPRRRGFVLAVVTISIVILALGAYNYTDTMLVAHEAAMMGGRDVVARTAAESAIQFAATRVMERDLDPEINLFHDPTNFRGRLLVESSSPRSQVRFSIVAFDEANIDQGGIRFGLASENSKFNLNQLLVLDQLEENVPEEERLGLAYMALVNIPNMTDDVVDAILDWLDSDEDRRPGGAESDYYEGLTVPYSCKNGAMESIDELLKIQGVTPELFYGEDRNLNGLLDAGAGEDLNENGILDLGWKDYLTASSRERNSTPDGESKINLNMGEMTELYDAVEELFGEEAASFIVAFRLAGTDYVEAGQPDTQSGIQDQISRNNIDLTIVPTYQFSSLYDLIAGETLPTKMISGTDQSFVSPWSEDANTLLNVFPDLEQNLTITDDAYIEGRININQARREVLLSIPNITETAPDDIIASRPALEMTGGSSTVMSRRNTAAWILAEGIVDLPTLRAMGPYITTGGDVYRFLAIGHYDEGGPTTRLEAMIDATVYPPAIMSVRDLTKLGRGYHPSLLLDSDSGR</sequence>
<dbReference type="Gene3D" id="1.10.40.60">
    <property type="entry name" value="EpsJ-like"/>
    <property type="match status" value="1"/>
</dbReference>
<dbReference type="Pfam" id="PF21687">
    <property type="entry name" value="T2SSK_1st"/>
    <property type="match status" value="1"/>
</dbReference>
<evidence type="ECO:0000313" key="13">
    <source>
        <dbReference type="EMBL" id="APZ91696.1"/>
    </source>
</evidence>
<keyword evidence="3" id="KW-0813">Transport</keyword>
<keyword evidence="5" id="KW-0997">Cell inner membrane</keyword>
<evidence type="ECO:0000259" key="12">
    <source>
        <dbReference type="Pfam" id="PF21687"/>
    </source>
</evidence>
<dbReference type="STRING" id="1891926.Fuma_01287"/>
<dbReference type="PANTHER" id="PTHR38831:SF2">
    <property type="entry name" value="TYPE II SECRETION SYSTEM PROTEIN K"/>
    <property type="match status" value="1"/>
</dbReference>
<dbReference type="KEGG" id="fmr:Fuma_01287"/>
<comment type="subcellular location">
    <subcellularLocation>
        <location evidence="1">Cell inner membrane</location>
    </subcellularLocation>
</comment>
<evidence type="ECO:0000256" key="3">
    <source>
        <dbReference type="ARBA" id="ARBA00022448"/>
    </source>
</evidence>
<comment type="similarity">
    <text evidence="2">Belongs to the GSP K family.</text>
</comment>
<dbReference type="Proteomes" id="UP000187735">
    <property type="component" value="Chromosome"/>
</dbReference>
<keyword evidence="6 11" id="KW-0812">Transmembrane</keyword>
<evidence type="ECO:0000256" key="7">
    <source>
        <dbReference type="ARBA" id="ARBA00022927"/>
    </source>
</evidence>
<dbReference type="InterPro" id="IPR049031">
    <property type="entry name" value="T2SSK_SAM-like_1st"/>
</dbReference>
<keyword evidence="4" id="KW-1003">Cell membrane</keyword>
<dbReference type="AlphaFoldDB" id="A0A1P8WCC6"/>